<protein>
    <recommendedName>
        <fullName evidence="5 9">Riboflavin synthase</fullName>
        <ecNumber evidence="4 9">2.5.1.9</ecNumber>
    </recommendedName>
</protein>
<feature type="repeat" description="Lumazine-binding" evidence="10">
    <location>
        <begin position="1"/>
        <end position="97"/>
    </location>
</feature>
<keyword evidence="13" id="KW-1185">Reference proteome</keyword>
<dbReference type="NCBIfam" id="TIGR00187">
    <property type="entry name" value="ribE"/>
    <property type="match status" value="1"/>
</dbReference>
<evidence type="ECO:0000256" key="4">
    <source>
        <dbReference type="ARBA" id="ARBA00012827"/>
    </source>
</evidence>
<keyword evidence="8" id="KW-0677">Repeat</keyword>
<sequence>MFTGIIEAVGTIKAMNINAQGARLVIATNSLDMSDVKLGDSIATNGICLTVVDYDQHSYSADVSNETLQRTGFAHYKVGMKVNLEKAMQASTRFGGHMVSGHVDGISEVLSISSNGNSIEYWLSMPNDLSHYIAEKGSVTVDGTSLTVNALNEQSGNSKFRLTIVPHTVKETVFAYYQVGTKVNLEVDLIARYLERLLTKNQNESADVKSNVTEDLLKKSGFIK</sequence>
<dbReference type="NCBIfam" id="NF009566">
    <property type="entry name" value="PRK13020.1"/>
    <property type="match status" value="1"/>
</dbReference>
<dbReference type="PANTHER" id="PTHR21098:SF12">
    <property type="entry name" value="RIBOFLAVIN SYNTHASE"/>
    <property type="match status" value="1"/>
</dbReference>
<accession>A0ABS9X3I0</accession>
<evidence type="ECO:0000256" key="1">
    <source>
        <dbReference type="ARBA" id="ARBA00000968"/>
    </source>
</evidence>
<dbReference type="PROSITE" id="PS51177">
    <property type="entry name" value="LUMAZINE_BIND"/>
    <property type="match status" value="2"/>
</dbReference>
<evidence type="ECO:0000256" key="9">
    <source>
        <dbReference type="NCBIfam" id="TIGR00187"/>
    </source>
</evidence>
<evidence type="ECO:0000259" key="11">
    <source>
        <dbReference type="PROSITE" id="PS51177"/>
    </source>
</evidence>
<comment type="catalytic activity">
    <reaction evidence="1">
        <text>2 6,7-dimethyl-8-(1-D-ribityl)lumazine + H(+) = 5-amino-6-(D-ribitylamino)uracil + riboflavin</text>
        <dbReference type="Rhea" id="RHEA:20772"/>
        <dbReference type="ChEBI" id="CHEBI:15378"/>
        <dbReference type="ChEBI" id="CHEBI:15934"/>
        <dbReference type="ChEBI" id="CHEBI:57986"/>
        <dbReference type="ChEBI" id="CHEBI:58201"/>
        <dbReference type="EC" id="2.5.1.9"/>
    </reaction>
</comment>
<comment type="function">
    <text evidence="2">Catalyzes the dismutation of two molecules of 6,7-dimethyl-8-ribityllumazine, resulting in the formation of riboflavin and 5-amino-6-(D-ribitylamino)uracil.</text>
</comment>
<dbReference type="Pfam" id="PF00677">
    <property type="entry name" value="Lum_binding"/>
    <property type="match status" value="2"/>
</dbReference>
<dbReference type="NCBIfam" id="NF006767">
    <property type="entry name" value="PRK09289.1"/>
    <property type="match status" value="1"/>
</dbReference>
<dbReference type="CDD" id="cd00402">
    <property type="entry name" value="Riboflavin_synthase_like"/>
    <property type="match status" value="1"/>
</dbReference>
<dbReference type="GO" id="GO:0004746">
    <property type="term" value="F:riboflavin synthase activity"/>
    <property type="evidence" value="ECO:0007669"/>
    <property type="project" value="UniProtKB-EC"/>
</dbReference>
<reference evidence="12" key="1">
    <citation type="submission" date="2022-01" db="EMBL/GenBank/DDBJ databases">
        <title>Colwellia maritima, isolated from seawater.</title>
        <authorList>
            <person name="Kristyanto S."/>
            <person name="Jung J."/>
            <person name="Jeon C.O."/>
        </authorList>
    </citation>
    <scope>NUCLEOTIDE SEQUENCE</scope>
    <source>
        <strain evidence="12">MSW7</strain>
    </source>
</reference>
<keyword evidence="6" id="KW-0686">Riboflavin biosynthesis</keyword>
<evidence type="ECO:0000313" key="13">
    <source>
        <dbReference type="Proteomes" id="UP001139646"/>
    </source>
</evidence>
<dbReference type="EC" id="2.5.1.9" evidence="4 9"/>
<feature type="repeat" description="Lumazine-binding" evidence="10">
    <location>
        <begin position="98"/>
        <end position="198"/>
    </location>
</feature>
<dbReference type="RefSeq" id="WP_242287215.1">
    <property type="nucleotide sequence ID" value="NZ_JAKKSL010000003.1"/>
</dbReference>
<dbReference type="InterPro" id="IPR026017">
    <property type="entry name" value="Lumazine-bd_dom"/>
</dbReference>
<dbReference type="SUPFAM" id="SSF63380">
    <property type="entry name" value="Riboflavin synthase domain-like"/>
    <property type="match status" value="2"/>
</dbReference>
<dbReference type="PIRSF" id="PIRSF000498">
    <property type="entry name" value="Riboflavin_syn_A"/>
    <property type="match status" value="1"/>
</dbReference>
<dbReference type="InterPro" id="IPR023366">
    <property type="entry name" value="ATP_synth_asu-like_sf"/>
</dbReference>
<evidence type="ECO:0000256" key="2">
    <source>
        <dbReference type="ARBA" id="ARBA00002803"/>
    </source>
</evidence>
<feature type="domain" description="Lumazine-binding" evidence="11">
    <location>
        <begin position="1"/>
        <end position="97"/>
    </location>
</feature>
<organism evidence="12 13">
    <name type="scientific">Colwellia maritima</name>
    <dbReference type="NCBI Taxonomy" id="2912588"/>
    <lineage>
        <taxon>Bacteria</taxon>
        <taxon>Pseudomonadati</taxon>
        <taxon>Pseudomonadota</taxon>
        <taxon>Gammaproteobacteria</taxon>
        <taxon>Alteromonadales</taxon>
        <taxon>Colwelliaceae</taxon>
        <taxon>Colwellia</taxon>
    </lineage>
</organism>
<keyword evidence="7 12" id="KW-0808">Transferase</keyword>
<comment type="pathway">
    <text evidence="3">Cofactor biosynthesis; riboflavin biosynthesis; riboflavin from 2-hydroxy-3-oxobutyl phosphate and 5-amino-6-(D-ribitylamino)uracil: step 2/2.</text>
</comment>
<gene>
    <name evidence="12" type="ORF">L3081_16795</name>
</gene>
<dbReference type="Proteomes" id="UP001139646">
    <property type="component" value="Unassembled WGS sequence"/>
</dbReference>
<dbReference type="InterPro" id="IPR001783">
    <property type="entry name" value="Lumazine-bd"/>
</dbReference>
<proteinExistence type="predicted"/>
<evidence type="ECO:0000256" key="6">
    <source>
        <dbReference type="ARBA" id="ARBA00022619"/>
    </source>
</evidence>
<evidence type="ECO:0000256" key="3">
    <source>
        <dbReference type="ARBA" id="ARBA00004887"/>
    </source>
</evidence>
<dbReference type="Gene3D" id="2.40.30.20">
    <property type="match status" value="2"/>
</dbReference>
<name>A0ABS9X3I0_9GAMM</name>
<feature type="domain" description="Lumazine-binding" evidence="11">
    <location>
        <begin position="98"/>
        <end position="198"/>
    </location>
</feature>
<dbReference type="EMBL" id="JAKKSL010000003">
    <property type="protein sequence ID" value="MCI2284746.1"/>
    <property type="molecule type" value="Genomic_DNA"/>
</dbReference>
<evidence type="ECO:0000313" key="12">
    <source>
        <dbReference type="EMBL" id="MCI2284746.1"/>
    </source>
</evidence>
<evidence type="ECO:0000256" key="5">
    <source>
        <dbReference type="ARBA" id="ARBA00013950"/>
    </source>
</evidence>
<evidence type="ECO:0000256" key="7">
    <source>
        <dbReference type="ARBA" id="ARBA00022679"/>
    </source>
</evidence>
<evidence type="ECO:0000256" key="8">
    <source>
        <dbReference type="ARBA" id="ARBA00022737"/>
    </source>
</evidence>
<dbReference type="PANTHER" id="PTHR21098">
    <property type="entry name" value="RIBOFLAVIN SYNTHASE ALPHA CHAIN"/>
    <property type="match status" value="1"/>
</dbReference>
<evidence type="ECO:0000256" key="10">
    <source>
        <dbReference type="PROSITE-ProRule" id="PRU00524"/>
    </source>
</evidence>
<comment type="caution">
    <text evidence="12">The sequence shown here is derived from an EMBL/GenBank/DDBJ whole genome shotgun (WGS) entry which is preliminary data.</text>
</comment>
<dbReference type="InterPro" id="IPR017938">
    <property type="entry name" value="Riboflavin_synthase-like_b-brl"/>
</dbReference>